<dbReference type="AlphaFoldDB" id="A0AAI8Z5E4"/>
<feature type="transmembrane region" description="Helical" evidence="7">
    <location>
        <begin position="226"/>
        <end position="247"/>
    </location>
</feature>
<evidence type="ECO:0000256" key="7">
    <source>
        <dbReference type="SAM" id="Phobius"/>
    </source>
</evidence>
<evidence type="ECO:0000256" key="2">
    <source>
        <dbReference type="ARBA" id="ARBA00022448"/>
    </source>
</evidence>
<comment type="similarity">
    <text evidence="6">Belongs to the major facilitator superfamily. Allantoate permease family.</text>
</comment>
<accession>A0AAI8Z5E4</accession>
<keyword evidence="2" id="KW-0813">Transport</keyword>
<organism evidence="9 10">
    <name type="scientific">Lecanosticta acicola</name>
    <dbReference type="NCBI Taxonomy" id="111012"/>
    <lineage>
        <taxon>Eukaryota</taxon>
        <taxon>Fungi</taxon>
        <taxon>Dikarya</taxon>
        <taxon>Ascomycota</taxon>
        <taxon>Pezizomycotina</taxon>
        <taxon>Dothideomycetes</taxon>
        <taxon>Dothideomycetidae</taxon>
        <taxon>Mycosphaerellales</taxon>
        <taxon>Mycosphaerellaceae</taxon>
        <taxon>Lecanosticta</taxon>
    </lineage>
</organism>
<dbReference type="FunFam" id="1.20.1250.20:FF:000065">
    <property type="entry name" value="Putative MFS pantothenate transporter"/>
    <property type="match status" value="1"/>
</dbReference>
<feature type="transmembrane region" description="Helical" evidence="7">
    <location>
        <begin position="457"/>
        <end position="478"/>
    </location>
</feature>
<protein>
    <submittedName>
        <fullName evidence="9">Pantothenate</fullName>
    </submittedName>
</protein>
<sequence length="485" mass="54513">MPDVQDEIEKSNSKGVINALPVDASVDDASPQDVSRTKGSWLRRLIWDSLDKSPEERRFVNKADWFIMSYVCIGYFVKYLDQNNVTNAYVTGMKEDINMSGQDYNLLQTMFTTGYVIGNLASQLIMLKLRPSILLPACEFGWSILVMGMAGAKDLKTLLVLRFFIGLLEASAFPGILTLLGNWYKPEELGKRSSIFIATSAAGSMFSGYLQSALYSGMNGVSGLAAWRWLMIFDGVIGIPVALYGFFAVPDSPTNTRAVWLKPKDREMAIQRMEQIGRKPPTKLTWRIVKEALSMWPMWLFPIAFACHVLGIRIYSYFNIYLKSTGDYTVQQVNEIPTAGYGYQIACALIFAWVSDYYRTRWWIVCIACILSMIGTIILCVYPEDNTSAMLAGWMLTYGETGAGALIITMINEACSFSSEHRVITIGWTEAFSYAMSAWVILFTYPSGEAPRFKIGYEMATMFFAIEIVVIAMIAFCMKRWPPGV</sequence>
<keyword evidence="5 7" id="KW-0472">Membrane</keyword>
<reference evidence="9" key="1">
    <citation type="submission" date="2023-11" db="EMBL/GenBank/DDBJ databases">
        <authorList>
            <person name="Alioto T."/>
            <person name="Alioto T."/>
            <person name="Gomez Garrido J."/>
        </authorList>
    </citation>
    <scope>NUCLEOTIDE SEQUENCE</scope>
</reference>
<dbReference type="PROSITE" id="PS50850">
    <property type="entry name" value="MFS"/>
    <property type="match status" value="1"/>
</dbReference>
<evidence type="ECO:0000313" key="10">
    <source>
        <dbReference type="Proteomes" id="UP001296104"/>
    </source>
</evidence>
<dbReference type="EMBL" id="CAVMBE010000069">
    <property type="protein sequence ID" value="CAK4032748.1"/>
    <property type="molecule type" value="Genomic_DNA"/>
</dbReference>
<dbReference type="PANTHER" id="PTHR43791">
    <property type="entry name" value="PERMEASE-RELATED"/>
    <property type="match status" value="1"/>
</dbReference>
<evidence type="ECO:0000256" key="4">
    <source>
        <dbReference type="ARBA" id="ARBA00022989"/>
    </source>
</evidence>
<evidence type="ECO:0000256" key="6">
    <source>
        <dbReference type="ARBA" id="ARBA00037968"/>
    </source>
</evidence>
<feature type="transmembrane region" description="Helical" evidence="7">
    <location>
        <begin position="195"/>
        <end position="214"/>
    </location>
</feature>
<keyword evidence="3 7" id="KW-0812">Transmembrane</keyword>
<dbReference type="InterPro" id="IPR020846">
    <property type="entry name" value="MFS_dom"/>
</dbReference>
<dbReference type="Pfam" id="PF07690">
    <property type="entry name" value="MFS_1"/>
    <property type="match status" value="1"/>
</dbReference>
<dbReference type="GO" id="GO:0022857">
    <property type="term" value="F:transmembrane transporter activity"/>
    <property type="evidence" value="ECO:0007669"/>
    <property type="project" value="InterPro"/>
</dbReference>
<feature type="domain" description="Major facilitator superfamily (MFS) profile" evidence="8">
    <location>
        <begin position="67"/>
        <end position="485"/>
    </location>
</feature>
<keyword evidence="10" id="KW-1185">Reference proteome</keyword>
<feature type="transmembrane region" description="Helical" evidence="7">
    <location>
        <begin position="362"/>
        <end position="382"/>
    </location>
</feature>
<dbReference type="GO" id="GO:0016020">
    <property type="term" value="C:membrane"/>
    <property type="evidence" value="ECO:0007669"/>
    <property type="project" value="UniProtKB-SubCell"/>
</dbReference>
<dbReference type="Gene3D" id="1.20.1250.20">
    <property type="entry name" value="MFS general substrate transporter like domains"/>
    <property type="match status" value="2"/>
</dbReference>
<evidence type="ECO:0000313" key="9">
    <source>
        <dbReference type="EMBL" id="CAK4032748.1"/>
    </source>
</evidence>
<gene>
    <name evidence="9" type="ORF">LECACI_7A007906</name>
</gene>
<dbReference type="InterPro" id="IPR036259">
    <property type="entry name" value="MFS_trans_sf"/>
</dbReference>
<feature type="transmembrane region" description="Helical" evidence="7">
    <location>
        <begin position="158"/>
        <end position="183"/>
    </location>
</feature>
<proteinExistence type="inferred from homology"/>
<dbReference type="PANTHER" id="PTHR43791:SF43">
    <property type="entry name" value="MAJOR FACILITATOR SUPERFAMILY (MFS) PROFILE DOMAIN-CONTAINING PROTEIN"/>
    <property type="match status" value="1"/>
</dbReference>
<dbReference type="SUPFAM" id="SSF103473">
    <property type="entry name" value="MFS general substrate transporter"/>
    <property type="match status" value="1"/>
</dbReference>
<evidence type="ECO:0000256" key="3">
    <source>
        <dbReference type="ARBA" id="ARBA00022692"/>
    </source>
</evidence>
<dbReference type="InterPro" id="IPR011701">
    <property type="entry name" value="MFS"/>
</dbReference>
<evidence type="ECO:0000259" key="8">
    <source>
        <dbReference type="PROSITE" id="PS50850"/>
    </source>
</evidence>
<comment type="caution">
    <text evidence="9">The sequence shown here is derived from an EMBL/GenBank/DDBJ whole genome shotgun (WGS) entry which is preliminary data.</text>
</comment>
<feature type="transmembrane region" description="Helical" evidence="7">
    <location>
        <begin position="338"/>
        <end position="355"/>
    </location>
</feature>
<keyword evidence="4 7" id="KW-1133">Transmembrane helix</keyword>
<feature type="transmembrane region" description="Helical" evidence="7">
    <location>
        <begin position="388"/>
        <end position="411"/>
    </location>
</feature>
<dbReference type="Proteomes" id="UP001296104">
    <property type="component" value="Unassembled WGS sequence"/>
</dbReference>
<evidence type="ECO:0000256" key="1">
    <source>
        <dbReference type="ARBA" id="ARBA00004141"/>
    </source>
</evidence>
<feature type="transmembrane region" description="Helical" evidence="7">
    <location>
        <begin position="423"/>
        <end position="445"/>
    </location>
</feature>
<name>A0AAI8Z5E4_9PEZI</name>
<feature type="transmembrane region" description="Helical" evidence="7">
    <location>
        <begin position="296"/>
        <end position="318"/>
    </location>
</feature>
<comment type="subcellular location">
    <subcellularLocation>
        <location evidence="1">Membrane</location>
        <topology evidence="1">Multi-pass membrane protein</topology>
    </subcellularLocation>
</comment>
<evidence type="ECO:0000256" key="5">
    <source>
        <dbReference type="ARBA" id="ARBA00023136"/>
    </source>
</evidence>